<dbReference type="InterPro" id="IPR011009">
    <property type="entry name" value="Kinase-like_dom_sf"/>
</dbReference>
<dbReference type="SUPFAM" id="SSF48065">
    <property type="entry name" value="DBL homology domain (DH-domain)"/>
    <property type="match status" value="1"/>
</dbReference>
<feature type="region of interest" description="Disordered" evidence="4">
    <location>
        <begin position="867"/>
        <end position="954"/>
    </location>
</feature>
<feature type="region of interest" description="Disordered" evidence="4">
    <location>
        <begin position="740"/>
        <end position="766"/>
    </location>
</feature>
<dbReference type="Gene3D" id="1.20.900.10">
    <property type="entry name" value="Dbl homology (DH) domain"/>
    <property type="match status" value="1"/>
</dbReference>
<feature type="coiled-coil region" evidence="3">
    <location>
        <begin position="1516"/>
        <end position="1550"/>
    </location>
</feature>
<evidence type="ECO:0000259" key="7">
    <source>
        <dbReference type="PROSITE" id="PS50011"/>
    </source>
</evidence>
<comment type="caution">
    <text evidence="8">The sequence shown here is derived from an EMBL/GenBank/DDBJ whole genome shotgun (WGS) entry which is preliminary data.</text>
</comment>
<feature type="compositionally biased region" description="Basic and acidic residues" evidence="4">
    <location>
        <begin position="1127"/>
        <end position="1138"/>
    </location>
</feature>
<sequence>MTDGKVHGTDCFEVDSFLQKNELSKLYHVRHKETGMFYTMEVSPRDSSSKAPISPYVQQPTTRLSPFLVNLRFTFQTRSKFYYILDFPGKETLSQRAKSFGGTFPEPQARFYAAEALIALEELHNFGLTYNELSLDTVYVEPSGHVMLWRNFCGKLYWSKRECVCSLHGFTHGDPCNNNHEPKSDFDFQEDWRTFGSVLYTMLTGKNSPSSVTNDRCLSVSASDLISRLVRGEVCRSEQIRSHPFFKGVNWNEVKKKETQPPMGSDSEPIRSQTSASPSYSSGRADVPTGPSSYRPQSTLHQRDSPLGANLDNALESYRPRTLSRHSDPSMSTYGESVPFSPLRPHSLTHNSDPGDSGYVKSAPNFMAPGPGLHHAASTPDLRTSGHEFSVMNYHHSYLANDVNYRHGYPDQYGARASAYPATPHREVEGRHLLTSRSLSDLSNLGYDAGYGSQSPTAIQRSFAYPSYEGDPRYREMFYLQSDSTSPRIYNGEYRLYSAGSVPDLTASSPPFSPPYFNPRDGRASPTPSQYSDYSSFSAYTASPSPSPRDACLSPRSRLSENGFSPNESGYGTRGNESTLGFTRYDQKSSGAFEYLRYNSEIRSGYRRGESPSPSTPQRFFGYSSPQNIVPPNKAKTQNNSLQGLDPTTKTDSSRSSTVGGRERPSLSRAMSLSNLGKQAKQLIAEEVSEKRRDSLPLSVGSPREKYPLARVPIPSFREFKQKNLERYSKNVRVDENTHTKEVGLGKFPKTVKHESKSDTDGRTSLKERLSSLYESAKDISAQNTTKRLSIANKMDSSGGEGYKFNSSGNGRIDKNIAKSGESIEPKHDSSKETKISRKISRGRQESPFSKNEVIHQLMLKYGLYEKGSRKKSRSPKDERKAISYGNISLDGKERGNEEKEPQRLSSDGIGKLMEERETNWQGATDQSTGSTLVDSPLSPRKTTQGITGEARKTAAERFRELRRKNGICKGVFESSLDGAGVTSRVKSKESNSTDRTVVENYSTAKASQKNDLESSVADRVRAQSLALKIKAAKDEICASNSEPINAKLDSSNVTKNSFSLRGTSRAILCASKFKRAANKELSTTKDSPLPDRKQLSEIIGKTEETTKHKNQETEKNPANSPTNLMDVKRNRSFDRASPRARRRRFQEDRGLRKGGIHTSMLSVASSACSDTEVDDTVSICSEMDDERGSRSRRWESFHSNMSADSGSAHMFEFETDSNITEYDEVFDYQDSEDDQPKFEVDVERTDSGVGGDMGQSPLRRSWEEIMMKSSEHWSIVAASARHWQELARRKKANENEPSTTPRKKSSTHSITEDMVECPDCLKHYVPPEEESNASEPQICAKCKDRKVERKEAIIELVQTEINYGNDLQILKEEFYLPMQSGGILSPENLAAIFLNLQELLEVNSKFCAKLQKSLEDSVANGDEEFSDVNVGSIFLESVDFFQAYEIYCSKQTAASALLESLQKKTELLRIFLNVTCRENPKCRKMDLNSFILAPVQRIMKYPLLLSRICKATPRRNTDREKLKVAQRKIEEQLNKINALNTTVESRQKRYRASQQLGRSDSLDKLQMKKMASDILNWTMEEMQLLMHGVFQVTIHEFGAAWNRRNSKKALSVCALFCVRGHSESLRIDSDDEGQCDELLFPGEGEVTDAAVVLLRKKISGKYTLFKDPLFLDMCVIYRDSELKDAFEVLSVGKESYVFRASTSREYRRWLKYLRLESKELGAWKRRRNGLPNIMIKNL</sequence>
<evidence type="ECO:0000256" key="2">
    <source>
        <dbReference type="ARBA" id="ARBA00022490"/>
    </source>
</evidence>
<feature type="compositionally biased region" description="Basic and acidic residues" evidence="4">
    <location>
        <begin position="891"/>
        <end position="903"/>
    </location>
</feature>
<dbReference type="CDD" id="cd00160">
    <property type="entry name" value="RhoGEF"/>
    <property type="match status" value="1"/>
</dbReference>
<evidence type="ECO:0000259" key="6">
    <source>
        <dbReference type="PROSITE" id="PS50010"/>
    </source>
</evidence>
<evidence type="ECO:0000259" key="5">
    <source>
        <dbReference type="PROSITE" id="PS50003"/>
    </source>
</evidence>
<dbReference type="SUPFAM" id="SSF50729">
    <property type="entry name" value="PH domain-like"/>
    <property type="match status" value="1"/>
</dbReference>
<feature type="compositionally biased region" description="Polar residues" evidence="4">
    <location>
        <begin position="612"/>
        <end position="659"/>
    </location>
</feature>
<feature type="region of interest" description="Disordered" evidence="4">
    <location>
        <begin position="508"/>
        <end position="582"/>
    </location>
</feature>
<gene>
    <name evidence="8" type="ORF">PEVE_00001594</name>
</gene>
<protein>
    <submittedName>
        <fullName evidence="8">Uncharacterized protein</fullName>
    </submittedName>
</protein>
<feature type="region of interest" description="Disordered" evidence="4">
    <location>
        <begin position="793"/>
        <end position="852"/>
    </location>
</feature>
<comment type="subcellular location">
    <subcellularLocation>
        <location evidence="1">Cytoplasm</location>
    </subcellularLocation>
</comment>
<proteinExistence type="predicted"/>
<feature type="compositionally biased region" description="Basic and acidic residues" evidence="4">
    <location>
        <begin position="1101"/>
        <end position="1116"/>
    </location>
</feature>
<feature type="region of interest" description="Disordered" evidence="4">
    <location>
        <begin position="1101"/>
        <end position="1158"/>
    </location>
</feature>
<dbReference type="InterPro" id="IPR035899">
    <property type="entry name" value="DBL_dom_sf"/>
</dbReference>
<feature type="domain" description="PH" evidence="5">
    <location>
        <begin position="1687"/>
        <end position="1719"/>
    </location>
</feature>
<feature type="domain" description="DH" evidence="6">
    <location>
        <begin position="1349"/>
        <end position="1540"/>
    </location>
</feature>
<dbReference type="InterPro" id="IPR001849">
    <property type="entry name" value="PH_domain"/>
</dbReference>
<dbReference type="PANTHER" id="PTHR46006">
    <property type="entry name" value="RHO GUANINE NUCLEOTIDE EXCHANGE FACTOR AT 64C, ISOFORM A"/>
    <property type="match status" value="1"/>
</dbReference>
<feature type="region of interest" description="Disordered" evidence="4">
    <location>
        <begin position="605"/>
        <end position="675"/>
    </location>
</feature>
<feature type="compositionally biased region" description="Basic and acidic residues" evidence="4">
    <location>
        <begin position="752"/>
        <end position="766"/>
    </location>
</feature>
<evidence type="ECO:0000256" key="4">
    <source>
        <dbReference type="SAM" id="MobiDB-lite"/>
    </source>
</evidence>
<feature type="domain" description="Protein kinase" evidence="7">
    <location>
        <begin position="12"/>
        <end position="349"/>
    </location>
</feature>
<feature type="compositionally biased region" description="Basic and acidic residues" evidence="4">
    <location>
        <begin position="812"/>
        <end position="836"/>
    </location>
</feature>
<dbReference type="SMART" id="SM00325">
    <property type="entry name" value="RhoGEF"/>
    <property type="match status" value="1"/>
</dbReference>
<accession>A0ABN8LPR1</accession>
<dbReference type="InterPro" id="IPR000719">
    <property type="entry name" value="Prot_kinase_dom"/>
</dbReference>
<feature type="compositionally biased region" description="Polar residues" evidence="4">
    <location>
        <begin position="290"/>
        <end position="300"/>
    </location>
</feature>
<dbReference type="PROSITE" id="PS50003">
    <property type="entry name" value="PH_DOMAIN"/>
    <property type="match status" value="1"/>
</dbReference>
<feature type="compositionally biased region" description="Polar residues" evidence="4">
    <location>
        <begin position="526"/>
        <end position="544"/>
    </location>
</feature>
<keyword evidence="2" id="KW-0963">Cytoplasm</keyword>
<feature type="region of interest" description="Disordered" evidence="4">
    <location>
        <begin position="257"/>
        <end position="381"/>
    </location>
</feature>
<organism evidence="8 9">
    <name type="scientific">Porites evermanni</name>
    <dbReference type="NCBI Taxonomy" id="104178"/>
    <lineage>
        <taxon>Eukaryota</taxon>
        <taxon>Metazoa</taxon>
        <taxon>Cnidaria</taxon>
        <taxon>Anthozoa</taxon>
        <taxon>Hexacorallia</taxon>
        <taxon>Scleractinia</taxon>
        <taxon>Fungiina</taxon>
        <taxon>Poritidae</taxon>
        <taxon>Porites</taxon>
    </lineage>
</organism>
<evidence type="ECO:0000313" key="8">
    <source>
        <dbReference type="EMBL" id="CAH3019202.1"/>
    </source>
</evidence>
<reference evidence="8 9" key="1">
    <citation type="submission" date="2022-05" db="EMBL/GenBank/DDBJ databases">
        <authorList>
            <consortium name="Genoscope - CEA"/>
            <person name="William W."/>
        </authorList>
    </citation>
    <scope>NUCLEOTIDE SEQUENCE [LARGE SCALE GENOMIC DNA]</scope>
</reference>
<dbReference type="PROSITE" id="PS50011">
    <property type="entry name" value="PROTEIN_KINASE_DOM"/>
    <property type="match status" value="1"/>
</dbReference>
<name>A0ABN8LPR1_9CNID</name>
<feature type="compositionally biased region" description="Polar residues" evidence="4">
    <location>
        <begin position="560"/>
        <end position="581"/>
    </location>
</feature>
<dbReference type="Gene3D" id="1.10.510.10">
    <property type="entry name" value="Transferase(Phosphotransferase) domain 1"/>
    <property type="match status" value="1"/>
</dbReference>
<feature type="region of interest" description="Disordered" evidence="4">
    <location>
        <begin position="1290"/>
        <end position="1311"/>
    </location>
</feature>
<keyword evidence="9" id="KW-1185">Reference proteome</keyword>
<evidence type="ECO:0000313" key="9">
    <source>
        <dbReference type="Proteomes" id="UP001159427"/>
    </source>
</evidence>
<feature type="compositionally biased region" description="Polar residues" evidence="4">
    <location>
        <begin position="270"/>
        <end position="282"/>
    </location>
</feature>
<dbReference type="SMART" id="SM00220">
    <property type="entry name" value="S_TKc"/>
    <property type="match status" value="1"/>
</dbReference>
<dbReference type="Gene3D" id="3.30.200.20">
    <property type="entry name" value="Phosphorylase Kinase, domain 1"/>
    <property type="match status" value="1"/>
</dbReference>
<dbReference type="PANTHER" id="PTHR46006:SF5">
    <property type="entry name" value="DH DOMAIN-CONTAINING PROTEIN"/>
    <property type="match status" value="1"/>
</dbReference>
<feature type="compositionally biased region" description="Polar residues" evidence="4">
    <location>
        <begin position="920"/>
        <end position="934"/>
    </location>
</feature>
<dbReference type="PROSITE" id="PS50010">
    <property type="entry name" value="DH_2"/>
    <property type="match status" value="1"/>
</dbReference>
<keyword evidence="3" id="KW-0175">Coiled coil</keyword>
<dbReference type="EMBL" id="CALNXI010000109">
    <property type="protein sequence ID" value="CAH3019202.1"/>
    <property type="molecule type" value="Genomic_DNA"/>
</dbReference>
<dbReference type="Proteomes" id="UP001159427">
    <property type="component" value="Unassembled WGS sequence"/>
</dbReference>
<dbReference type="Pfam" id="PF00621">
    <property type="entry name" value="RhoGEF"/>
    <property type="match status" value="1"/>
</dbReference>
<dbReference type="InterPro" id="IPR051480">
    <property type="entry name" value="Endocytic_GEF_Adapter"/>
</dbReference>
<evidence type="ECO:0000256" key="3">
    <source>
        <dbReference type="SAM" id="Coils"/>
    </source>
</evidence>
<dbReference type="InterPro" id="IPR000219">
    <property type="entry name" value="DH_dom"/>
</dbReference>
<dbReference type="SUPFAM" id="SSF56112">
    <property type="entry name" value="Protein kinase-like (PK-like)"/>
    <property type="match status" value="1"/>
</dbReference>
<evidence type="ECO:0000256" key="1">
    <source>
        <dbReference type="ARBA" id="ARBA00004496"/>
    </source>
</evidence>